<protein>
    <submittedName>
        <fullName evidence="1">Type I-F CRISPR-associated protein Csy1</fullName>
    </submittedName>
</protein>
<dbReference type="OrthoDB" id="9815616at2"/>
<evidence type="ECO:0000313" key="2">
    <source>
        <dbReference type="Proteomes" id="UP000241193"/>
    </source>
</evidence>
<dbReference type="Pfam" id="PF09611">
    <property type="entry name" value="Cas_Csy1"/>
    <property type="match status" value="1"/>
</dbReference>
<accession>A0A2T4IIP6</accession>
<dbReference type="NCBIfam" id="TIGR02564">
    <property type="entry name" value="cas_Csy1"/>
    <property type="match status" value="1"/>
</dbReference>
<reference evidence="1 2" key="1">
    <citation type="submission" date="2018-03" db="EMBL/GenBank/DDBJ databases">
        <authorList>
            <person name="Keele B.F."/>
        </authorList>
    </citation>
    <scope>NUCLEOTIDE SEQUENCE [LARGE SCALE GENOMIC DNA]</scope>
    <source>
        <strain evidence="1 2">D20</strain>
    </source>
</reference>
<reference evidence="1 2" key="2">
    <citation type="submission" date="2018-04" db="EMBL/GenBank/DDBJ databases">
        <title>Thauera lacus sp. nov., isolated from an saline lake in Inner Mongolia, China.</title>
        <authorList>
            <person name="Liang Q.-Y."/>
        </authorList>
    </citation>
    <scope>NUCLEOTIDE SEQUENCE [LARGE SCALE GENOMIC DNA]</scope>
    <source>
        <strain evidence="1 2">D20</strain>
    </source>
</reference>
<name>A0A2T4IIP6_9RHOO</name>
<evidence type="ECO:0000313" key="1">
    <source>
        <dbReference type="EMBL" id="PTD97640.1"/>
    </source>
</evidence>
<dbReference type="RefSeq" id="WP_107492160.1">
    <property type="nucleotide sequence ID" value="NZ_PZKC01000002.1"/>
</dbReference>
<sequence length="454" mass="51273">MSTSPERRTAFRNAIEHFLKERLDEKLKGLADDNPKRVELIARHERDTWLANAARRVTWIQIATHTLKPIHPDARGTNLFRAPQELPAHREVGSHVLGQNFSSDVVGDAKALDVFKLLKLPVDGRPLLAWMQDGDPDMLGALSDDADQASEWLAAFTGITAPRSATPSSHALAKQLYWLAGEDPADDAHYHLLAPLYSSALAHAVFQTINEDRFGEAGMLARQARYAQRDHDTGYREYPDLAVQKFGGTKPQNISQLNSERGGNNYLLASRPPKWKSRALKAPLLAESVFPRFGGIREVRATVRVLRDFLESDPPSTMETRNRRDALLDRLIDELVAFAHPLQATLPAGWTRDADCRLVEAERLWLDPRRAEADDEADTEFGATWQRMDWPAEIGRRFGNWLNHELGQILPLGDIESRFWRDELLHHTTWAGKLHALRIQGDAPTYIPVREAVQ</sequence>
<proteinExistence type="predicted"/>
<dbReference type="CDD" id="cd09735">
    <property type="entry name" value="Csy1_I-F"/>
    <property type="match status" value="1"/>
</dbReference>
<gene>
    <name evidence="1" type="primary">csy1</name>
    <name evidence="1" type="ORF">C8261_02895</name>
</gene>
<keyword evidence="2" id="KW-1185">Reference proteome</keyword>
<comment type="caution">
    <text evidence="1">The sequence shown here is derived from an EMBL/GenBank/DDBJ whole genome shotgun (WGS) entry which is preliminary data.</text>
</comment>
<dbReference type="EMBL" id="PZKC01000002">
    <property type="protein sequence ID" value="PTD97640.1"/>
    <property type="molecule type" value="Genomic_DNA"/>
</dbReference>
<dbReference type="AlphaFoldDB" id="A0A2T4IIP6"/>
<dbReference type="InterPro" id="IPR013397">
    <property type="entry name" value="CRISPR-assoc_prot_Csy1"/>
</dbReference>
<organism evidence="1 2">
    <name type="scientific">Pseudothauera lacus</name>
    <dbReference type="NCBI Taxonomy" id="2136175"/>
    <lineage>
        <taxon>Bacteria</taxon>
        <taxon>Pseudomonadati</taxon>
        <taxon>Pseudomonadota</taxon>
        <taxon>Betaproteobacteria</taxon>
        <taxon>Rhodocyclales</taxon>
        <taxon>Zoogloeaceae</taxon>
        <taxon>Pseudothauera</taxon>
    </lineage>
</organism>
<dbReference type="Proteomes" id="UP000241193">
    <property type="component" value="Unassembled WGS sequence"/>
</dbReference>